<evidence type="ECO:0000313" key="3">
    <source>
        <dbReference type="EMBL" id="KZV83884.1"/>
    </source>
</evidence>
<dbReference type="InParanoid" id="A0A165D6I3"/>
<keyword evidence="2" id="KW-0732">Signal</keyword>
<dbReference type="Proteomes" id="UP000077266">
    <property type="component" value="Unassembled WGS sequence"/>
</dbReference>
<reference evidence="3 4" key="1">
    <citation type="journal article" date="2016" name="Mol. Biol. Evol.">
        <title>Comparative Genomics of Early-Diverging Mushroom-Forming Fungi Provides Insights into the Origins of Lignocellulose Decay Capabilities.</title>
        <authorList>
            <person name="Nagy L.G."/>
            <person name="Riley R."/>
            <person name="Tritt A."/>
            <person name="Adam C."/>
            <person name="Daum C."/>
            <person name="Floudas D."/>
            <person name="Sun H."/>
            <person name="Yadav J.S."/>
            <person name="Pangilinan J."/>
            <person name="Larsson K.H."/>
            <person name="Matsuura K."/>
            <person name="Barry K."/>
            <person name="Labutti K."/>
            <person name="Kuo R."/>
            <person name="Ohm R.A."/>
            <person name="Bhattacharya S.S."/>
            <person name="Shirouzu T."/>
            <person name="Yoshinaga Y."/>
            <person name="Martin F.M."/>
            <person name="Grigoriev I.V."/>
            <person name="Hibbett D.S."/>
        </authorList>
    </citation>
    <scope>NUCLEOTIDE SEQUENCE [LARGE SCALE GENOMIC DNA]</scope>
    <source>
        <strain evidence="3 4">HHB12029</strain>
    </source>
</reference>
<dbReference type="OrthoDB" id="2142213at2759"/>
<dbReference type="AlphaFoldDB" id="A0A165D6I3"/>
<feature type="signal peptide" evidence="2">
    <location>
        <begin position="1"/>
        <end position="18"/>
    </location>
</feature>
<proteinExistence type="predicted"/>
<evidence type="ECO:0000313" key="4">
    <source>
        <dbReference type="Proteomes" id="UP000077266"/>
    </source>
</evidence>
<evidence type="ECO:0008006" key="5">
    <source>
        <dbReference type="Google" id="ProtNLM"/>
    </source>
</evidence>
<evidence type="ECO:0000256" key="1">
    <source>
        <dbReference type="SAM" id="MobiDB-lite"/>
    </source>
</evidence>
<protein>
    <recommendedName>
        <fullName evidence="5">Conidiation-specific protein 13</fullName>
    </recommendedName>
</protein>
<feature type="compositionally biased region" description="Pro residues" evidence="1">
    <location>
        <begin position="250"/>
        <end position="277"/>
    </location>
</feature>
<name>A0A165D6I3_EXIGL</name>
<sequence>MLSRIALVALSSITFVLADDLGKGPLFSEGLHDPLIAFEDIHRPQSNGIPSSIPSKCLEHAQDQGCDVNALEAREVTYDDCGQTWTLCRCGDANMSLDQMQDRFGTIPVGIRSYVGAALATQADGCSAANYNGEFIRFHGDCGVTVFLHEAGHSVDKGMSGSDEWHNAVSASSCVPDGYANVAYPEDWTQMNVLYTYTKQFGPLPKDPACLQPQMDLLINDARINEAQDTKTCLADKRPFTVEDNTMRPAPEPTPTPTPEPAPEPTPTEAPAPPPTEPSKCNSAKFRRLRRAVKAAAKWAYVSIPYPG</sequence>
<keyword evidence="4" id="KW-1185">Reference proteome</keyword>
<gene>
    <name evidence="3" type="ORF">EXIGLDRAFT_727898</name>
</gene>
<dbReference type="EMBL" id="KV426251">
    <property type="protein sequence ID" value="KZV83884.1"/>
    <property type="molecule type" value="Genomic_DNA"/>
</dbReference>
<accession>A0A165D6I3</accession>
<evidence type="ECO:0000256" key="2">
    <source>
        <dbReference type="SAM" id="SignalP"/>
    </source>
</evidence>
<feature type="region of interest" description="Disordered" evidence="1">
    <location>
        <begin position="237"/>
        <end position="285"/>
    </location>
</feature>
<feature type="chain" id="PRO_5007856388" description="Conidiation-specific protein 13" evidence="2">
    <location>
        <begin position="19"/>
        <end position="308"/>
    </location>
</feature>
<dbReference type="STRING" id="1314781.A0A165D6I3"/>
<organism evidence="3 4">
    <name type="scientific">Exidia glandulosa HHB12029</name>
    <dbReference type="NCBI Taxonomy" id="1314781"/>
    <lineage>
        <taxon>Eukaryota</taxon>
        <taxon>Fungi</taxon>
        <taxon>Dikarya</taxon>
        <taxon>Basidiomycota</taxon>
        <taxon>Agaricomycotina</taxon>
        <taxon>Agaricomycetes</taxon>
        <taxon>Auriculariales</taxon>
        <taxon>Exidiaceae</taxon>
        <taxon>Exidia</taxon>
    </lineage>
</organism>